<sequence length="127" mass="14220">MVDIDLPVMMSLSPEPDSPVPSTVRAKTPNKCSILDEDADLIEILWKQDIDIGVPRDHFRFPGEESNDVEDVEIATSKDKLDLKGEKKEKTKQGEKKKNDEDPPDKSPSDDDPWAGLPYRIDDETGA</sequence>
<feature type="region of interest" description="Disordered" evidence="1">
    <location>
        <begin position="55"/>
        <end position="127"/>
    </location>
</feature>
<evidence type="ECO:0000313" key="3">
    <source>
        <dbReference type="Proteomes" id="UP001234178"/>
    </source>
</evidence>
<name>A0ABQ9Z786_9CRUS</name>
<comment type="caution">
    <text evidence="2">The sequence shown here is derived from an EMBL/GenBank/DDBJ whole genome shotgun (WGS) entry which is preliminary data.</text>
</comment>
<dbReference type="EMBL" id="JAOYFB010000002">
    <property type="protein sequence ID" value="KAK4008758.1"/>
    <property type="molecule type" value="Genomic_DNA"/>
</dbReference>
<organism evidence="2 3">
    <name type="scientific">Daphnia magna</name>
    <dbReference type="NCBI Taxonomy" id="35525"/>
    <lineage>
        <taxon>Eukaryota</taxon>
        <taxon>Metazoa</taxon>
        <taxon>Ecdysozoa</taxon>
        <taxon>Arthropoda</taxon>
        <taxon>Crustacea</taxon>
        <taxon>Branchiopoda</taxon>
        <taxon>Diplostraca</taxon>
        <taxon>Cladocera</taxon>
        <taxon>Anomopoda</taxon>
        <taxon>Daphniidae</taxon>
        <taxon>Daphnia</taxon>
    </lineage>
</organism>
<reference evidence="2 3" key="1">
    <citation type="journal article" date="2023" name="Nucleic Acids Res.">
        <title>The hologenome of Daphnia magna reveals possible DNA methylation and microbiome-mediated evolution of the host genome.</title>
        <authorList>
            <person name="Chaturvedi A."/>
            <person name="Li X."/>
            <person name="Dhandapani V."/>
            <person name="Marshall H."/>
            <person name="Kissane S."/>
            <person name="Cuenca-Cambronero M."/>
            <person name="Asole G."/>
            <person name="Calvet F."/>
            <person name="Ruiz-Romero M."/>
            <person name="Marangio P."/>
            <person name="Guigo R."/>
            <person name="Rago D."/>
            <person name="Mirbahai L."/>
            <person name="Eastwood N."/>
            <person name="Colbourne J.K."/>
            <person name="Zhou J."/>
            <person name="Mallon E."/>
            <person name="Orsini L."/>
        </authorList>
    </citation>
    <scope>NUCLEOTIDE SEQUENCE [LARGE SCALE GENOMIC DNA]</scope>
    <source>
        <strain evidence="2">LRV0_1</strain>
    </source>
</reference>
<gene>
    <name evidence="2" type="ORF">OUZ56_013891</name>
</gene>
<feature type="region of interest" description="Disordered" evidence="1">
    <location>
        <begin position="1"/>
        <end position="26"/>
    </location>
</feature>
<evidence type="ECO:0000313" key="2">
    <source>
        <dbReference type="EMBL" id="KAK4008758.1"/>
    </source>
</evidence>
<proteinExistence type="predicted"/>
<keyword evidence="3" id="KW-1185">Reference proteome</keyword>
<evidence type="ECO:0000256" key="1">
    <source>
        <dbReference type="SAM" id="MobiDB-lite"/>
    </source>
</evidence>
<feature type="compositionally biased region" description="Basic and acidic residues" evidence="1">
    <location>
        <begin position="76"/>
        <end position="109"/>
    </location>
</feature>
<dbReference type="Proteomes" id="UP001234178">
    <property type="component" value="Unassembled WGS sequence"/>
</dbReference>
<protein>
    <submittedName>
        <fullName evidence="2">Uncharacterized protein</fullName>
    </submittedName>
</protein>
<accession>A0ABQ9Z786</accession>